<reference evidence="2" key="1">
    <citation type="journal article" date="2019" name="Int. J. Syst. Evol. Microbiol.">
        <title>The Global Catalogue of Microorganisms (GCM) 10K type strain sequencing project: providing services to taxonomists for standard genome sequencing and annotation.</title>
        <authorList>
            <consortium name="The Broad Institute Genomics Platform"/>
            <consortium name="The Broad Institute Genome Sequencing Center for Infectious Disease"/>
            <person name="Wu L."/>
            <person name="Ma J."/>
        </authorList>
    </citation>
    <scope>NUCLEOTIDE SEQUENCE [LARGE SCALE GENOMIC DNA]</scope>
    <source>
        <strain evidence="2">CGMCC 1.15394</strain>
    </source>
</reference>
<accession>A0ABQ1TA76</accession>
<dbReference type="EMBL" id="BMIT01000004">
    <property type="protein sequence ID" value="GGE89287.1"/>
    <property type="molecule type" value="Genomic_DNA"/>
</dbReference>
<keyword evidence="2" id="KW-1185">Reference proteome</keyword>
<comment type="caution">
    <text evidence="1">The sequence shown here is derived from an EMBL/GenBank/DDBJ whole genome shotgun (WGS) entry which is preliminary data.</text>
</comment>
<sequence length="49" mass="5673">MNSLKDKQKYEQNYQRLNFASEIVIEEGSVGTEQVFSALEKQAVLFNFT</sequence>
<protein>
    <submittedName>
        <fullName evidence="1">Uncharacterized protein</fullName>
    </submittedName>
</protein>
<name>A0ABQ1TA76_9GAMM</name>
<proteinExistence type="predicted"/>
<organism evidence="1 2">
    <name type="scientific">Pseudoalteromonas gelatinilytica</name>
    <dbReference type="NCBI Taxonomy" id="1703256"/>
    <lineage>
        <taxon>Bacteria</taxon>
        <taxon>Pseudomonadati</taxon>
        <taxon>Pseudomonadota</taxon>
        <taxon>Gammaproteobacteria</taxon>
        <taxon>Alteromonadales</taxon>
        <taxon>Pseudoalteromonadaceae</taxon>
        <taxon>Pseudoalteromonas</taxon>
    </lineage>
</organism>
<evidence type="ECO:0000313" key="1">
    <source>
        <dbReference type="EMBL" id="GGE89287.1"/>
    </source>
</evidence>
<evidence type="ECO:0000313" key="2">
    <source>
        <dbReference type="Proteomes" id="UP000638462"/>
    </source>
</evidence>
<dbReference type="Proteomes" id="UP000638462">
    <property type="component" value="Unassembled WGS sequence"/>
</dbReference>
<gene>
    <name evidence="1" type="ORF">GCM10008027_12730</name>
</gene>